<proteinExistence type="predicted"/>
<gene>
    <name evidence="2" type="ORF">NOSIN_01230</name>
</gene>
<dbReference type="Proteomes" id="UP000189004">
    <property type="component" value="Unassembled WGS sequence"/>
</dbReference>
<name>A0A1V3BWW9_9ACTN</name>
<sequence length="88" mass="9354">MKKLNRKHTATAAAWWIGRRVAQDIKGETNPADRKAAEARAESDLAWALRRVGTGAMPDRLMAEAAHRPGGVGCPSCTPSLTKEGAAS</sequence>
<protein>
    <submittedName>
        <fullName evidence="2">Uncharacterized protein</fullName>
    </submittedName>
</protein>
<dbReference type="EMBL" id="MCOK01000001">
    <property type="protein sequence ID" value="OOC52620.1"/>
    <property type="molecule type" value="Genomic_DNA"/>
</dbReference>
<dbReference type="AlphaFoldDB" id="A0A1V3BWW9"/>
<dbReference type="RefSeq" id="WP_077688964.1">
    <property type="nucleotide sequence ID" value="NZ_MCOK01000001.1"/>
</dbReference>
<keyword evidence="3" id="KW-1185">Reference proteome</keyword>
<evidence type="ECO:0000313" key="2">
    <source>
        <dbReference type="EMBL" id="OOC52620.1"/>
    </source>
</evidence>
<feature type="region of interest" description="Disordered" evidence="1">
    <location>
        <begin position="69"/>
        <end position="88"/>
    </location>
</feature>
<evidence type="ECO:0000256" key="1">
    <source>
        <dbReference type="SAM" id="MobiDB-lite"/>
    </source>
</evidence>
<comment type="caution">
    <text evidence="2">The sequence shown here is derived from an EMBL/GenBank/DDBJ whole genome shotgun (WGS) entry which is preliminary data.</text>
</comment>
<reference evidence="3" key="1">
    <citation type="submission" date="2016-08" db="EMBL/GenBank/DDBJ databases">
        <authorList>
            <person name="Tokovenko B."/>
            <person name="Kalinowski J."/>
        </authorList>
    </citation>
    <scope>NUCLEOTIDE SEQUENCE [LARGE SCALE GENOMIC DNA]</scope>
    <source>
        <strain evidence="3">UTMC102</strain>
    </source>
</reference>
<organism evidence="2 3">
    <name type="scientific">Nocardiopsis sinuspersici</name>
    <dbReference type="NCBI Taxonomy" id="501010"/>
    <lineage>
        <taxon>Bacteria</taxon>
        <taxon>Bacillati</taxon>
        <taxon>Actinomycetota</taxon>
        <taxon>Actinomycetes</taxon>
        <taxon>Streptosporangiales</taxon>
        <taxon>Nocardiopsidaceae</taxon>
        <taxon>Nocardiopsis</taxon>
    </lineage>
</organism>
<accession>A0A1V3BWW9</accession>
<evidence type="ECO:0000313" key="3">
    <source>
        <dbReference type="Proteomes" id="UP000189004"/>
    </source>
</evidence>
<dbReference type="STRING" id="501010.NOSIN_01230"/>